<dbReference type="EMBL" id="JANWGH010000003">
    <property type="protein sequence ID" value="MCS5491305.1"/>
    <property type="molecule type" value="Genomic_DNA"/>
</dbReference>
<name>A0ABT2GBC4_9BACT</name>
<evidence type="ECO:0000313" key="3">
    <source>
        <dbReference type="Proteomes" id="UP001206788"/>
    </source>
</evidence>
<comment type="caution">
    <text evidence="2">The sequence shown here is derived from an EMBL/GenBank/DDBJ whole genome shotgun (WGS) entry which is preliminary data.</text>
</comment>
<evidence type="ECO:0000256" key="1">
    <source>
        <dbReference type="SAM" id="Coils"/>
    </source>
</evidence>
<feature type="coiled-coil region" evidence="1">
    <location>
        <begin position="13"/>
        <end position="40"/>
    </location>
</feature>
<protein>
    <submittedName>
        <fullName evidence="2">Uncharacterized protein</fullName>
    </submittedName>
</protein>
<sequence>MGLFWNLIQQSQISEHSSRAASLEARVAQLEHELRKTQELLIKTLQILEEHSGKDLDGDGKIGGAK</sequence>
<gene>
    <name evidence="2" type="ORF">NY014_12730</name>
</gene>
<reference evidence="2 3" key="1">
    <citation type="submission" date="2022-08" db="EMBL/GenBank/DDBJ databases">
        <title>Algoriphagus sp. CAU 1643 isolated from mud.</title>
        <authorList>
            <person name="Kim W."/>
        </authorList>
    </citation>
    <scope>NUCLEOTIDE SEQUENCE [LARGE SCALE GENOMIC DNA]</scope>
    <source>
        <strain evidence="2 3">CAU 1643</strain>
    </source>
</reference>
<keyword evidence="3" id="KW-1185">Reference proteome</keyword>
<dbReference type="Proteomes" id="UP001206788">
    <property type="component" value="Unassembled WGS sequence"/>
</dbReference>
<accession>A0ABT2GBC4</accession>
<proteinExistence type="predicted"/>
<evidence type="ECO:0000313" key="2">
    <source>
        <dbReference type="EMBL" id="MCS5491305.1"/>
    </source>
</evidence>
<dbReference type="RefSeq" id="WP_259414971.1">
    <property type="nucleotide sequence ID" value="NZ_JANWGH010000003.1"/>
</dbReference>
<organism evidence="2 3">
    <name type="scientific">Algoriphagus limi</name>
    <dbReference type="NCBI Taxonomy" id="2975273"/>
    <lineage>
        <taxon>Bacteria</taxon>
        <taxon>Pseudomonadati</taxon>
        <taxon>Bacteroidota</taxon>
        <taxon>Cytophagia</taxon>
        <taxon>Cytophagales</taxon>
        <taxon>Cyclobacteriaceae</taxon>
        <taxon>Algoriphagus</taxon>
    </lineage>
</organism>
<keyword evidence="1" id="KW-0175">Coiled coil</keyword>